<reference evidence="8 9" key="1">
    <citation type="submission" date="2018-10" db="EMBL/GenBank/DDBJ databases">
        <title>Genomic Encyclopedia of Archaeal and Bacterial Type Strains, Phase II (KMG-II): from individual species to whole genera.</title>
        <authorList>
            <person name="Goeker M."/>
        </authorList>
    </citation>
    <scope>NUCLEOTIDE SEQUENCE [LARGE SCALE GENOMIC DNA]</scope>
    <source>
        <strain evidence="8 9">DSM 235</strain>
    </source>
</reference>
<dbReference type="InterPro" id="IPR020596">
    <property type="entry name" value="rRNA_Ade_Mease_Trfase_CS"/>
</dbReference>
<evidence type="ECO:0000313" key="8">
    <source>
        <dbReference type="EMBL" id="RKT44415.1"/>
    </source>
</evidence>
<dbReference type="EMBL" id="RBXL01000001">
    <property type="protein sequence ID" value="RKT44415.1"/>
    <property type="molecule type" value="Genomic_DNA"/>
</dbReference>
<dbReference type="OrthoDB" id="9810066at2"/>
<keyword evidence="9" id="KW-1185">Reference proteome</keyword>
<dbReference type="GO" id="GO:0000179">
    <property type="term" value="F:rRNA (adenine-N6,N6-)-dimethyltransferase activity"/>
    <property type="evidence" value="ECO:0007669"/>
    <property type="project" value="InterPro"/>
</dbReference>
<organism evidence="8 9">
    <name type="scientific">Thiocapsa rosea</name>
    <dbReference type="NCBI Taxonomy" id="69360"/>
    <lineage>
        <taxon>Bacteria</taxon>
        <taxon>Pseudomonadati</taxon>
        <taxon>Pseudomonadota</taxon>
        <taxon>Gammaproteobacteria</taxon>
        <taxon>Chromatiales</taxon>
        <taxon>Chromatiaceae</taxon>
        <taxon>Thiocapsa</taxon>
    </lineage>
</organism>
<dbReference type="Pfam" id="PF01135">
    <property type="entry name" value="PCMT"/>
    <property type="match status" value="1"/>
</dbReference>
<dbReference type="Gene3D" id="3.40.50.150">
    <property type="entry name" value="Vaccinia Virus protein VP39"/>
    <property type="match status" value="1"/>
</dbReference>
<protein>
    <recommendedName>
        <fullName evidence="2">Protein-L-isoaspartate O-methyltransferase</fullName>
    </recommendedName>
    <alternativeName>
        <fullName evidence="6">Protein L-isoaspartyl methyltransferase</fullName>
    </alternativeName>
</protein>
<gene>
    <name evidence="8" type="ORF">BDD21_1797</name>
</gene>
<dbReference type="GO" id="GO:0004719">
    <property type="term" value="F:protein-L-isoaspartate (D-aspartate) O-methyltransferase activity"/>
    <property type="evidence" value="ECO:0007669"/>
    <property type="project" value="InterPro"/>
</dbReference>
<sequence>MDITAERARFNMIQQQIRPWNVLDDRVLEAMAEIRREAFVPDAYQGLAYADIEIPIGEGVCMLAPKVVGRMLQALDVQAGERVLEIGAGTGYVSACLDRLGGRVIGVEIDADLAEEARARLAGLGLDSIEIRTGDALSEPVEGGPFDVIAVTGSMPTEAALPLLQGQLAPGGRLFCIFGVEPAMEAVLITRIGERDFPREGLFETSTLALKNAVEANAFEF</sequence>
<dbReference type="RefSeq" id="WP_120796857.1">
    <property type="nucleotide sequence ID" value="NZ_RBXL01000001.1"/>
</dbReference>
<proteinExistence type="inferred from homology"/>
<evidence type="ECO:0000256" key="4">
    <source>
        <dbReference type="ARBA" id="ARBA00022679"/>
    </source>
</evidence>
<keyword evidence="3 8" id="KW-0489">Methyltransferase</keyword>
<evidence type="ECO:0000256" key="6">
    <source>
        <dbReference type="ARBA" id="ARBA00030757"/>
    </source>
</evidence>
<evidence type="ECO:0000259" key="7">
    <source>
        <dbReference type="SMART" id="SM00650"/>
    </source>
</evidence>
<dbReference type="PANTHER" id="PTHR11579">
    <property type="entry name" value="PROTEIN-L-ISOASPARTATE O-METHYLTRANSFERASE"/>
    <property type="match status" value="1"/>
</dbReference>
<evidence type="ECO:0000256" key="3">
    <source>
        <dbReference type="ARBA" id="ARBA00022603"/>
    </source>
</evidence>
<accession>A0A495V7B0</accession>
<dbReference type="InterPro" id="IPR029063">
    <property type="entry name" value="SAM-dependent_MTases_sf"/>
</dbReference>
<evidence type="ECO:0000256" key="5">
    <source>
        <dbReference type="ARBA" id="ARBA00022691"/>
    </source>
</evidence>
<comment type="similarity">
    <text evidence="1">Belongs to the methyltransferase superfamily. L-isoaspartyl/D-aspartyl protein methyltransferase family.</text>
</comment>
<feature type="domain" description="Ribosomal RNA adenine methylase transferase N-terminal" evidence="7">
    <location>
        <begin position="67"/>
        <end position="200"/>
    </location>
</feature>
<dbReference type="Proteomes" id="UP000274556">
    <property type="component" value="Unassembled WGS sequence"/>
</dbReference>
<keyword evidence="4 8" id="KW-0808">Transferase</keyword>
<dbReference type="PROSITE" id="PS01131">
    <property type="entry name" value="RRNA_A_DIMETH"/>
    <property type="match status" value="1"/>
</dbReference>
<comment type="caution">
    <text evidence="8">The sequence shown here is derived from an EMBL/GenBank/DDBJ whole genome shotgun (WGS) entry which is preliminary data.</text>
</comment>
<dbReference type="AlphaFoldDB" id="A0A495V7B0"/>
<dbReference type="InterPro" id="IPR000682">
    <property type="entry name" value="PCMT"/>
</dbReference>
<evidence type="ECO:0000256" key="1">
    <source>
        <dbReference type="ARBA" id="ARBA00005369"/>
    </source>
</evidence>
<name>A0A495V7B0_9GAMM</name>
<evidence type="ECO:0000313" key="9">
    <source>
        <dbReference type="Proteomes" id="UP000274556"/>
    </source>
</evidence>
<dbReference type="SMART" id="SM00650">
    <property type="entry name" value="rADc"/>
    <property type="match status" value="1"/>
</dbReference>
<dbReference type="SUPFAM" id="SSF53335">
    <property type="entry name" value="S-adenosyl-L-methionine-dependent methyltransferases"/>
    <property type="match status" value="1"/>
</dbReference>
<dbReference type="CDD" id="cd02440">
    <property type="entry name" value="AdoMet_MTases"/>
    <property type="match status" value="1"/>
</dbReference>
<dbReference type="PANTHER" id="PTHR11579:SF18">
    <property type="entry name" value="PROTEIN-L-ISOASPARTATE O-METHYLTRANSFERASE"/>
    <property type="match status" value="1"/>
</dbReference>
<evidence type="ECO:0000256" key="2">
    <source>
        <dbReference type="ARBA" id="ARBA00013346"/>
    </source>
</evidence>
<dbReference type="InterPro" id="IPR020598">
    <property type="entry name" value="rRNA_Ade_methylase_Trfase_N"/>
</dbReference>
<keyword evidence="5" id="KW-0949">S-adenosyl-L-methionine</keyword>
<dbReference type="GO" id="GO:0005737">
    <property type="term" value="C:cytoplasm"/>
    <property type="evidence" value="ECO:0007669"/>
    <property type="project" value="TreeGrafter"/>
</dbReference>